<feature type="region of interest" description="Disordered" evidence="4">
    <location>
        <begin position="72"/>
        <end position="125"/>
    </location>
</feature>
<organism evidence="7 8">
    <name type="scientific">Branchiostoma belcheri</name>
    <name type="common">Amphioxus</name>
    <dbReference type="NCBI Taxonomy" id="7741"/>
    <lineage>
        <taxon>Eukaryota</taxon>
        <taxon>Metazoa</taxon>
        <taxon>Chordata</taxon>
        <taxon>Cephalochordata</taxon>
        <taxon>Leptocardii</taxon>
        <taxon>Amphioxiformes</taxon>
        <taxon>Branchiostomatidae</taxon>
        <taxon>Branchiostoma</taxon>
    </lineage>
</organism>
<feature type="domain" description="MGAT4 A/B/C C-terminal" evidence="6">
    <location>
        <begin position="422"/>
        <end position="565"/>
    </location>
</feature>
<proteinExistence type="predicted"/>
<accession>A0A6P4YBA4</accession>
<comment type="pathway">
    <text evidence="1">Protein modification; protein glycosylation.</text>
</comment>
<evidence type="ECO:0000313" key="8">
    <source>
        <dbReference type="RefSeq" id="XP_019621728.1"/>
    </source>
</evidence>
<dbReference type="InterPro" id="IPR006759">
    <property type="entry name" value="Glyco_transf_54"/>
</dbReference>
<evidence type="ECO:0000256" key="4">
    <source>
        <dbReference type="SAM" id="MobiDB-lite"/>
    </source>
</evidence>
<dbReference type="Pfam" id="PF04666">
    <property type="entry name" value="MGAT4_cons"/>
    <property type="match status" value="1"/>
</dbReference>
<dbReference type="InterPro" id="IPR056576">
    <property type="entry name" value="MGAT4_A/B/C_C"/>
</dbReference>
<evidence type="ECO:0000256" key="1">
    <source>
        <dbReference type="ARBA" id="ARBA00004922"/>
    </source>
</evidence>
<gene>
    <name evidence="8" type="primary">LOC109467986</name>
</gene>
<protein>
    <submittedName>
        <fullName evidence="8">Alpha-1,3-mannosyl-glycoprotein 4-beta-N-acetylglucosaminyltransferase B-like isoform X1</fullName>
    </submittedName>
</protein>
<dbReference type="GO" id="GO:0006487">
    <property type="term" value="P:protein N-linked glycosylation"/>
    <property type="evidence" value="ECO:0007669"/>
    <property type="project" value="TreeGrafter"/>
</dbReference>
<dbReference type="GeneID" id="109467986"/>
<dbReference type="Pfam" id="PF23524">
    <property type="entry name" value="MGAT4A_C"/>
    <property type="match status" value="1"/>
</dbReference>
<feature type="domain" description="MGAT4 conserved region" evidence="5">
    <location>
        <begin position="132"/>
        <end position="408"/>
    </location>
</feature>
<keyword evidence="2" id="KW-0328">Glycosyltransferase</keyword>
<dbReference type="Proteomes" id="UP000515135">
    <property type="component" value="Unplaced"/>
</dbReference>
<dbReference type="PANTHER" id="PTHR12062:SF9">
    <property type="entry name" value="ALPHA-1,3-MANNOSYL-GLYCOPROTEIN 4-BETA-N-ACETYLGLUCOSAMINYLTRANSFERASE A, ISOFORM A"/>
    <property type="match status" value="1"/>
</dbReference>
<dbReference type="RefSeq" id="XP_019621728.1">
    <property type="nucleotide sequence ID" value="XM_019766169.1"/>
</dbReference>
<dbReference type="AlphaFoldDB" id="A0A6P4YBA4"/>
<dbReference type="KEGG" id="bbel:109467986"/>
<dbReference type="GO" id="GO:0005793">
    <property type="term" value="C:endoplasmic reticulum-Golgi intermediate compartment"/>
    <property type="evidence" value="ECO:0007669"/>
    <property type="project" value="TreeGrafter"/>
</dbReference>
<evidence type="ECO:0000256" key="3">
    <source>
        <dbReference type="ARBA" id="ARBA00022679"/>
    </source>
</evidence>
<sequence>MAVRRNGVVLLTALIFLPFFWFMLSSRPAPEDADLEQRLTELRERLRFAELQNQARSKELQALREEIKAALTEQQQNSHRPEGNNNAGAGKTGKQLSGDTPHHNRANLSNQETEEEETKRKLRSLVGGGDLQLPSIYNYMPHLREKPDALQPAFHLGQGRTGVSFVLGIPTIKREKESYLMQSLASILDGLSDEEKDDCVIVLFIGETEQDYVHRIAEMVKESYKAPIESGLLEIISPPAGFYPDLDSLKETFGDPKERVKWRTKQNLDFSFLMMYCQPKGQFYVQLEDDVIGKPGYISTMKNFALQQKTEEWMILEFSQLGFIGKLFKSSDLSLVVEFFLMFHKDKPIDWLLDHIFFVKACHPEKDNKHCDRMKSALRVRFKPSLFQHIGTFSSLKGKIQKLKDKDFGKQPLHRAHTNPPADVSTTLEVYQKYTLEKCYLGENFFWGLTPTKGDTIVFSFHSPIVIEKYKFSSGNTEHPGDKLINTTVDVLPENHEQKEGGILQDNKEDNTKTGMIRLDDGFIQIGQFNAAGVAEGEPDKSIGRVRQLRLRCLSDGKAWVILSEIHIKPDGTR</sequence>
<evidence type="ECO:0000259" key="5">
    <source>
        <dbReference type="Pfam" id="PF04666"/>
    </source>
</evidence>
<dbReference type="GO" id="GO:0005783">
    <property type="term" value="C:endoplasmic reticulum"/>
    <property type="evidence" value="ECO:0007669"/>
    <property type="project" value="TreeGrafter"/>
</dbReference>
<reference evidence="8" key="1">
    <citation type="submission" date="2025-08" db="UniProtKB">
        <authorList>
            <consortium name="RefSeq"/>
        </authorList>
    </citation>
    <scope>IDENTIFICATION</scope>
    <source>
        <tissue evidence="8">Gonad</tissue>
    </source>
</reference>
<dbReference type="GO" id="GO:0005795">
    <property type="term" value="C:Golgi stack"/>
    <property type="evidence" value="ECO:0007669"/>
    <property type="project" value="TreeGrafter"/>
</dbReference>
<dbReference type="GO" id="GO:0008375">
    <property type="term" value="F:acetylglucosaminyltransferase activity"/>
    <property type="evidence" value="ECO:0007669"/>
    <property type="project" value="TreeGrafter"/>
</dbReference>
<keyword evidence="3" id="KW-0808">Transferase</keyword>
<evidence type="ECO:0000313" key="7">
    <source>
        <dbReference type="Proteomes" id="UP000515135"/>
    </source>
</evidence>
<dbReference type="OrthoDB" id="2016523at2759"/>
<evidence type="ECO:0000259" key="6">
    <source>
        <dbReference type="Pfam" id="PF23524"/>
    </source>
</evidence>
<dbReference type="InterPro" id="IPR057279">
    <property type="entry name" value="MGAT4"/>
</dbReference>
<dbReference type="PANTHER" id="PTHR12062">
    <property type="entry name" value="N-ACETYLGLUCOSAMINYLTRANSFERASE VI"/>
    <property type="match status" value="1"/>
</dbReference>
<keyword evidence="7" id="KW-1185">Reference proteome</keyword>
<evidence type="ECO:0000256" key="2">
    <source>
        <dbReference type="ARBA" id="ARBA00022676"/>
    </source>
</evidence>
<name>A0A6P4YBA4_BRABE</name>